<dbReference type="InterPro" id="IPR020846">
    <property type="entry name" value="MFS_dom"/>
</dbReference>
<dbReference type="SUPFAM" id="SSF103473">
    <property type="entry name" value="MFS general substrate transporter"/>
    <property type="match status" value="1"/>
</dbReference>
<feature type="transmembrane region" description="Helical" evidence="6">
    <location>
        <begin position="30"/>
        <end position="56"/>
    </location>
</feature>
<organism evidence="8 9">
    <name type="scientific">Cryptotermes secundus</name>
    <dbReference type="NCBI Taxonomy" id="105785"/>
    <lineage>
        <taxon>Eukaryota</taxon>
        <taxon>Metazoa</taxon>
        <taxon>Ecdysozoa</taxon>
        <taxon>Arthropoda</taxon>
        <taxon>Hexapoda</taxon>
        <taxon>Insecta</taxon>
        <taxon>Pterygota</taxon>
        <taxon>Neoptera</taxon>
        <taxon>Polyneoptera</taxon>
        <taxon>Dictyoptera</taxon>
        <taxon>Blattodea</taxon>
        <taxon>Blattoidea</taxon>
        <taxon>Termitoidae</taxon>
        <taxon>Kalotermitidae</taxon>
        <taxon>Cryptotermitinae</taxon>
        <taxon>Cryptotermes</taxon>
    </lineage>
</organism>
<keyword evidence="4 6" id="KW-0472">Membrane</keyword>
<evidence type="ECO:0000256" key="1">
    <source>
        <dbReference type="ARBA" id="ARBA00004141"/>
    </source>
</evidence>
<feature type="coiled-coil region" evidence="5">
    <location>
        <begin position="237"/>
        <end position="264"/>
    </location>
</feature>
<name>A0A2J7Q002_9NEOP</name>
<evidence type="ECO:0000313" key="9">
    <source>
        <dbReference type="Proteomes" id="UP000235965"/>
    </source>
</evidence>
<keyword evidence="2 6" id="KW-0812">Transmembrane</keyword>
<accession>A0A2J7Q002</accession>
<feature type="transmembrane region" description="Helical" evidence="6">
    <location>
        <begin position="325"/>
        <end position="346"/>
    </location>
</feature>
<comment type="subcellular location">
    <subcellularLocation>
        <location evidence="1">Membrane</location>
        <topology evidence="1">Multi-pass membrane protein</topology>
    </subcellularLocation>
</comment>
<keyword evidence="9" id="KW-1185">Reference proteome</keyword>
<feature type="transmembrane region" description="Helical" evidence="6">
    <location>
        <begin position="417"/>
        <end position="434"/>
    </location>
</feature>
<feature type="transmembrane region" description="Helical" evidence="6">
    <location>
        <begin position="163"/>
        <end position="181"/>
    </location>
</feature>
<feature type="transmembrane region" description="Helical" evidence="6">
    <location>
        <begin position="106"/>
        <end position="124"/>
    </location>
</feature>
<keyword evidence="3 6" id="KW-1133">Transmembrane helix</keyword>
<feature type="transmembrane region" description="Helical" evidence="6">
    <location>
        <begin position="76"/>
        <end position="99"/>
    </location>
</feature>
<feature type="transmembrane region" description="Helical" evidence="6">
    <location>
        <begin position="446"/>
        <end position="465"/>
    </location>
</feature>
<feature type="transmembrane region" description="Helical" evidence="6">
    <location>
        <begin position="353"/>
        <end position="371"/>
    </location>
</feature>
<dbReference type="GO" id="GO:0016020">
    <property type="term" value="C:membrane"/>
    <property type="evidence" value="ECO:0007669"/>
    <property type="project" value="UniProtKB-SubCell"/>
</dbReference>
<reference evidence="8 9" key="1">
    <citation type="submission" date="2017-12" db="EMBL/GenBank/DDBJ databases">
        <title>Hemimetabolous genomes reveal molecular basis of termite eusociality.</title>
        <authorList>
            <person name="Harrison M.C."/>
            <person name="Jongepier E."/>
            <person name="Robertson H.M."/>
            <person name="Arning N."/>
            <person name="Bitard-Feildel T."/>
            <person name="Chao H."/>
            <person name="Childers C.P."/>
            <person name="Dinh H."/>
            <person name="Doddapaneni H."/>
            <person name="Dugan S."/>
            <person name="Gowin J."/>
            <person name="Greiner C."/>
            <person name="Han Y."/>
            <person name="Hu H."/>
            <person name="Hughes D.S.T."/>
            <person name="Huylmans A.-K."/>
            <person name="Kemena C."/>
            <person name="Kremer L.P.M."/>
            <person name="Lee S.L."/>
            <person name="Lopez-Ezquerra A."/>
            <person name="Mallet L."/>
            <person name="Monroy-Kuhn J.M."/>
            <person name="Moser A."/>
            <person name="Murali S.C."/>
            <person name="Muzny D.M."/>
            <person name="Otani S."/>
            <person name="Piulachs M.-D."/>
            <person name="Poelchau M."/>
            <person name="Qu J."/>
            <person name="Schaub F."/>
            <person name="Wada-Katsumata A."/>
            <person name="Worley K.C."/>
            <person name="Xie Q."/>
            <person name="Ylla G."/>
            <person name="Poulsen M."/>
            <person name="Gibbs R.A."/>
            <person name="Schal C."/>
            <person name="Richards S."/>
            <person name="Belles X."/>
            <person name="Korb J."/>
            <person name="Bornberg-Bauer E."/>
        </authorList>
    </citation>
    <scope>NUCLEOTIDE SEQUENCE [LARGE SCALE GENOMIC DNA]</scope>
    <source>
        <tissue evidence="8">Whole body</tissue>
    </source>
</reference>
<dbReference type="InterPro" id="IPR050549">
    <property type="entry name" value="MFS_Trehalose_Transporter"/>
</dbReference>
<evidence type="ECO:0000313" key="8">
    <source>
        <dbReference type="EMBL" id="PNF21916.1"/>
    </source>
</evidence>
<comment type="caution">
    <text evidence="8">The sequence shown here is derived from an EMBL/GenBank/DDBJ whole genome shotgun (WGS) entry which is preliminary data.</text>
</comment>
<evidence type="ECO:0000256" key="6">
    <source>
        <dbReference type="SAM" id="Phobius"/>
    </source>
</evidence>
<dbReference type="GO" id="GO:0022857">
    <property type="term" value="F:transmembrane transporter activity"/>
    <property type="evidence" value="ECO:0007669"/>
    <property type="project" value="InterPro"/>
</dbReference>
<dbReference type="InParanoid" id="A0A2J7Q002"/>
<evidence type="ECO:0000256" key="5">
    <source>
        <dbReference type="SAM" id="Coils"/>
    </source>
</evidence>
<feature type="transmembrane region" description="Helical" evidence="6">
    <location>
        <begin position="280"/>
        <end position="305"/>
    </location>
</feature>
<dbReference type="InterPro" id="IPR036259">
    <property type="entry name" value="MFS_trans_sf"/>
</dbReference>
<dbReference type="FunFam" id="1.20.1250.20:FF:000249">
    <property type="entry name" value="facilitated trehalose transporter Tret1"/>
    <property type="match status" value="1"/>
</dbReference>
<dbReference type="Proteomes" id="UP000235965">
    <property type="component" value="Unassembled WGS sequence"/>
</dbReference>
<dbReference type="PANTHER" id="PTHR48021:SF7">
    <property type="entry name" value="RH09188P"/>
    <property type="match status" value="1"/>
</dbReference>
<dbReference type="AlphaFoldDB" id="A0A2J7Q002"/>
<dbReference type="STRING" id="105785.A0A2J7Q002"/>
<evidence type="ECO:0000256" key="4">
    <source>
        <dbReference type="ARBA" id="ARBA00023136"/>
    </source>
</evidence>
<evidence type="ECO:0000256" key="2">
    <source>
        <dbReference type="ARBA" id="ARBA00022692"/>
    </source>
</evidence>
<keyword evidence="5" id="KW-0175">Coiled coil</keyword>
<dbReference type="Pfam" id="PF00083">
    <property type="entry name" value="Sugar_tr"/>
    <property type="match status" value="1"/>
</dbReference>
<proteinExistence type="predicted"/>
<protein>
    <recommendedName>
        <fullName evidence="7">Major facilitator superfamily (MFS) profile domain-containing protein</fullName>
    </recommendedName>
</protein>
<dbReference type="PANTHER" id="PTHR48021">
    <property type="match status" value="1"/>
</dbReference>
<gene>
    <name evidence="8" type="ORF">B7P43_G03595</name>
</gene>
<evidence type="ECO:0000256" key="3">
    <source>
        <dbReference type="ARBA" id="ARBA00022989"/>
    </source>
</evidence>
<evidence type="ECO:0000259" key="7">
    <source>
        <dbReference type="PROSITE" id="PS50850"/>
    </source>
</evidence>
<feature type="domain" description="Major facilitator superfamily (MFS) profile" evidence="7">
    <location>
        <begin position="36"/>
        <end position="469"/>
    </location>
</feature>
<feature type="transmembrane region" description="Helical" evidence="6">
    <location>
        <begin position="377"/>
        <end position="396"/>
    </location>
</feature>
<dbReference type="InterPro" id="IPR005828">
    <property type="entry name" value="MFS_sugar_transport-like"/>
</dbReference>
<dbReference type="OrthoDB" id="4142200at2759"/>
<sequence>MEAVTQELPTAALSEPLVSGRKTENKSRPIFAQAIMATLVYLTAICNGLTSGYSAVLLPQLRANNSGFEINEEAESWIVSIYIGSTSVGCLLSGVLMHLWGRKRAAQIAVSCVCTGWLLIAITSTSPLMLLGRMLGGLGKGISTPAITFHLEEMADSKLRGTLSACILLTYSGGIMLISLIGTNVSWPIAAGVGAAITFVDLVGYSLLHESPVWLVRNNHINKANEVFRWLWGPNHQVEVETDVQELLKRIKDEEREHTNQMNTSLAFSQKWKQYLRPQVYKPFIIIHIFNIVQIVCGTNLFIFYSVDIISGLKSDGSLDVNLTTILTSTARVVFMAVSCVMLVWIGRRTVCISSGLGSGVSAVLIGTFVYMQSIEAWILIGLVLVYVAFNTYGYFVMPPSMIGEILPSKIRCFAGAYIFTMNDIGMFCATKAFSSVVKTVGIHGIFWIFGVSSLLCSLFIYLMLPETKGRSLVQIEEYFLQPNVLWLTRNK</sequence>
<dbReference type="EMBL" id="NEVH01020329">
    <property type="protein sequence ID" value="PNF21916.1"/>
    <property type="molecule type" value="Genomic_DNA"/>
</dbReference>
<dbReference type="PROSITE" id="PS50850">
    <property type="entry name" value="MFS"/>
    <property type="match status" value="1"/>
</dbReference>
<dbReference type="Gene3D" id="1.20.1250.20">
    <property type="entry name" value="MFS general substrate transporter like domains"/>
    <property type="match status" value="1"/>
</dbReference>